<evidence type="ECO:0000256" key="1">
    <source>
        <dbReference type="SAM" id="SignalP"/>
    </source>
</evidence>
<feature type="signal peptide" evidence="1">
    <location>
        <begin position="1"/>
        <end position="21"/>
    </location>
</feature>
<dbReference type="RefSeq" id="WP_089653910.1">
    <property type="nucleotide sequence ID" value="NZ_FNIZ01000017.1"/>
</dbReference>
<dbReference type="AlphaFoldDB" id="A0A1H0SAM9"/>
<evidence type="ECO:0000313" key="3">
    <source>
        <dbReference type="Proteomes" id="UP000198860"/>
    </source>
</evidence>
<proteinExistence type="predicted"/>
<keyword evidence="1" id="KW-0732">Signal</keyword>
<accession>A0A1H0SAM9</accession>
<gene>
    <name evidence="2" type="ORF">SAMN05421677_11795</name>
</gene>
<evidence type="ECO:0008006" key="4">
    <source>
        <dbReference type="Google" id="ProtNLM"/>
    </source>
</evidence>
<protein>
    <recommendedName>
        <fullName evidence="4">DUF4367 domain-containing protein</fullName>
    </recommendedName>
</protein>
<evidence type="ECO:0000313" key="2">
    <source>
        <dbReference type="EMBL" id="SDP38852.1"/>
    </source>
</evidence>
<dbReference type="OrthoDB" id="2974085at2"/>
<sequence>MWKRILLFATLIFLAACSSQNLSLEDLKTAYPETFAQPVGSLSDEKKEKLGLPEDVPFEVTHVESNVEDERVEVLYQSDGSEKAVVHTLYEPGNILQESELQVPLNSGAVAGVQEKEDHIFVEWYDGDLDVIYQLEYFGPEEERAEKAMNVANAI</sequence>
<organism evidence="2 3">
    <name type="scientific">Halobacillus aidingensis</name>
    <dbReference type="NCBI Taxonomy" id="240303"/>
    <lineage>
        <taxon>Bacteria</taxon>
        <taxon>Bacillati</taxon>
        <taxon>Bacillota</taxon>
        <taxon>Bacilli</taxon>
        <taxon>Bacillales</taxon>
        <taxon>Bacillaceae</taxon>
        <taxon>Halobacillus</taxon>
    </lineage>
</organism>
<name>A0A1H0SAM9_HALAD</name>
<dbReference type="EMBL" id="FNIZ01000017">
    <property type="protein sequence ID" value="SDP38852.1"/>
    <property type="molecule type" value="Genomic_DNA"/>
</dbReference>
<dbReference type="PROSITE" id="PS51257">
    <property type="entry name" value="PROKAR_LIPOPROTEIN"/>
    <property type="match status" value="1"/>
</dbReference>
<feature type="chain" id="PRO_5011581069" description="DUF4367 domain-containing protein" evidence="1">
    <location>
        <begin position="22"/>
        <end position="155"/>
    </location>
</feature>
<dbReference type="Proteomes" id="UP000198860">
    <property type="component" value="Unassembled WGS sequence"/>
</dbReference>
<reference evidence="3" key="1">
    <citation type="submission" date="2016-10" db="EMBL/GenBank/DDBJ databases">
        <authorList>
            <person name="Varghese N."/>
            <person name="Submissions S."/>
        </authorList>
    </citation>
    <scope>NUCLEOTIDE SEQUENCE [LARGE SCALE GENOMIC DNA]</scope>
    <source>
        <strain evidence="3">CGMCC 1.3703</strain>
    </source>
</reference>
<keyword evidence="3" id="KW-1185">Reference proteome</keyword>